<reference evidence="2" key="1">
    <citation type="submission" date="2016-06" db="EMBL/GenBank/DDBJ databases">
        <authorList>
            <person name="Zhan P."/>
        </authorList>
    </citation>
    <scope>NUCLEOTIDE SEQUENCE [LARGE SCALE GENOMIC DNA]</scope>
    <source>
        <strain evidence="2">T28</strain>
    </source>
</reference>
<dbReference type="PROSITE" id="PS51257">
    <property type="entry name" value="PROKAR_LIPOPROTEIN"/>
    <property type="match status" value="1"/>
</dbReference>
<dbReference type="EMBL" id="LZFP01000052">
    <property type="protein sequence ID" value="OBR35251.1"/>
    <property type="molecule type" value="Genomic_DNA"/>
</dbReference>
<proteinExistence type="predicted"/>
<dbReference type="Proteomes" id="UP000092164">
    <property type="component" value="Unassembled WGS sequence"/>
</dbReference>
<evidence type="ECO:0000313" key="2">
    <source>
        <dbReference type="Proteomes" id="UP000092164"/>
    </source>
</evidence>
<gene>
    <name evidence="1" type="ORF">A9200_11830</name>
</gene>
<dbReference type="KEGG" id="mart:BTR34_05600"/>
<keyword evidence="2" id="KW-1185">Reference proteome</keyword>
<comment type="caution">
    <text evidence="1">The sequence shown here is derived from an EMBL/GenBank/DDBJ whole genome shotgun (WGS) entry which is preliminary data.</text>
</comment>
<protein>
    <recommendedName>
        <fullName evidence="3">Lipoprotein</fullName>
    </recommendedName>
</protein>
<evidence type="ECO:0000313" key="1">
    <source>
        <dbReference type="EMBL" id="OBR35251.1"/>
    </source>
</evidence>
<dbReference type="AlphaFoldDB" id="A0A1B7YXN2"/>
<sequence>MNKIITVLVLMVFTFSCKEKTTNNLEENIVQESKPATTMVNVSKFEDINGCSEHTILYTALPHLDNYKGTDFGELNCIATTEPNPFSIMLNAHYYGDDFSELDAFLFEVTEESANTELNMINLANTAYTTLSTFPGTNIFKSSLSQFNNPTITITAATETNNLTFATYTANYKEIYSIKISVKIPGTASLETIEDYLNEYLDAIHKPALL</sequence>
<name>A0A1B7YXN2_9FLAO</name>
<dbReference type="STRING" id="1836467.BTR34_05600"/>
<evidence type="ECO:0008006" key="3">
    <source>
        <dbReference type="Google" id="ProtNLM"/>
    </source>
</evidence>
<organism evidence="1 2">
    <name type="scientific">Maribacter hydrothermalis</name>
    <dbReference type="NCBI Taxonomy" id="1836467"/>
    <lineage>
        <taxon>Bacteria</taxon>
        <taxon>Pseudomonadati</taxon>
        <taxon>Bacteroidota</taxon>
        <taxon>Flavobacteriia</taxon>
        <taxon>Flavobacteriales</taxon>
        <taxon>Flavobacteriaceae</taxon>
        <taxon>Maribacter</taxon>
    </lineage>
</organism>
<dbReference type="RefSeq" id="WP_068487273.1">
    <property type="nucleotide sequence ID" value="NZ_CP018760.1"/>
</dbReference>
<accession>A0A1B7YXN2</accession>